<proteinExistence type="predicted"/>
<dbReference type="EMBL" id="FOTW01000016">
    <property type="protein sequence ID" value="SFM27329.1"/>
    <property type="molecule type" value="Genomic_DNA"/>
</dbReference>
<evidence type="ECO:0000313" key="14">
    <source>
        <dbReference type="Proteomes" id="UP000199470"/>
    </source>
</evidence>
<feature type="domain" description="CNNM transmembrane" evidence="12">
    <location>
        <begin position="1"/>
        <end position="196"/>
    </location>
</feature>
<gene>
    <name evidence="13" type="ORF">SAMN02982985_03428</name>
</gene>
<protein>
    <submittedName>
        <fullName evidence="13">Putative hemolysin</fullName>
    </submittedName>
</protein>
<organism evidence="13 14">
    <name type="scientific">Rugamonas rubra</name>
    <dbReference type="NCBI Taxonomy" id="758825"/>
    <lineage>
        <taxon>Bacteria</taxon>
        <taxon>Pseudomonadati</taxon>
        <taxon>Pseudomonadota</taxon>
        <taxon>Betaproteobacteria</taxon>
        <taxon>Burkholderiales</taxon>
        <taxon>Oxalobacteraceae</taxon>
        <taxon>Telluria group</taxon>
        <taxon>Rugamonas</taxon>
    </lineage>
</organism>
<keyword evidence="2" id="KW-1003">Cell membrane</keyword>
<dbReference type="Gene3D" id="3.10.580.10">
    <property type="entry name" value="CBS-domain"/>
    <property type="match status" value="1"/>
</dbReference>
<dbReference type="Pfam" id="PF00571">
    <property type="entry name" value="CBS"/>
    <property type="match status" value="1"/>
</dbReference>
<keyword evidence="5 9" id="KW-1133">Transmembrane helix</keyword>
<dbReference type="OrthoDB" id="9797674at2"/>
<dbReference type="InterPro" id="IPR051676">
    <property type="entry name" value="UPF0053_domain"/>
</dbReference>
<dbReference type="PANTHER" id="PTHR43099:SF5">
    <property type="entry name" value="HLYC_CORC FAMILY TRANSPORTER"/>
    <property type="match status" value="1"/>
</dbReference>
<keyword evidence="6 8" id="KW-0129">CBS domain</keyword>
<dbReference type="Proteomes" id="UP000199470">
    <property type="component" value="Unassembled WGS sequence"/>
</dbReference>
<feature type="transmembrane region" description="Helical" evidence="10">
    <location>
        <begin position="139"/>
        <end position="161"/>
    </location>
</feature>
<accession>A0A1I4PHP3</accession>
<dbReference type="RefSeq" id="WP_093388908.1">
    <property type="nucleotide sequence ID" value="NZ_FOTW01000016.1"/>
</dbReference>
<evidence type="ECO:0000259" key="11">
    <source>
        <dbReference type="PROSITE" id="PS51371"/>
    </source>
</evidence>
<comment type="subcellular location">
    <subcellularLocation>
        <location evidence="1">Cell membrane</location>
        <topology evidence="1">Multi-pass membrane protein</topology>
    </subcellularLocation>
</comment>
<dbReference type="InterPro" id="IPR036318">
    <property type="entry name" value="FAD-bd_PCMH-like_sf"/>
</dbReference>
<dbReference type="Pfam" id="PF03471">
    <property type="entry name" value="CorC_HlyC"/>
    <property type="match status" value="1"/>
</dbReference>
<keyword evidence="14" id="KW-1185">Reference proteome</keyword>
<dbReference type="SUPFAM" id="SSF54631">
    <property type="entry name" value="CBS-domain pair"/>
    <property type="match status" value="1"/>
</dbReference>
<sequence>MHFLILVALIALSGLFALCEMSIVASKKSRLQTLIDGGDRGAAAALALANDPNRLLATTQLGLTFVTLVEGSFGSISFSGQVSALIPDWDWVAPWKEKAAAFFVLALITAATLVLGEMLPKRAALVRPEAIARLMAPPALRLITILSPLITVLSFCTNRLMAALGLPLVRSEAVSAEDVETMIEAAGQSGLITAREKAIMDNVWRLDERKVGAIMTPRQDIRYIDIDKPYGENLDTFMQHPRLRLVVAQGGLDQVLGMAPTRRWTEALMGQLRDGKQEARIDWAADLGRIHRIPNSLTLIETLESFRAHNTHAGLVYNEFGQVEGIISMADLMDALVGEVLQDADQETLIRKDKGTTGRWLIDGMTSISDTKAALGINELPGERQGNYQTAGGFALWMIGRAKMRLPKVADSFEYDGLRCEVVDIDQRNGYRIEHLRFERIGHADPVESMPAEQVSPG</sequence>
<keyword evidence="3 9" id="KW-0812">Transmembrane</keyword>
<evidence type="ECO:0000256" key="10">
    <source>
        <dbReference type="SAM" id="Phobius"/>
    </source>
</evidence>
<evidence type="ECO:0000256" key="6">
    <source>
        <dbReference type="ARBA" id="ARBA00023122"/>
    </source>
</evidence>
<keyword evidence="4" id="KW-0677">Repeat</keyword>
<dbReference type="InterPro" id="IPR044751">
    <property type="entry name" value="Ion_transp-like_CBS"/>
</dbReference>
<dbReference type="InterPro" id="IPR000644">
    <property type="entry name" value="CBS_dom"/>
</dbReference>
<evidence type="ECO:0000256" key="4">
    <source>
        <dbReference type="ARBA" id="ARBA00022737"/>
    </source>
</evidence>
<dbReference type="GO" id="GO:0050660">
    <property type="term" value="F:flavin adenine dinucleotide binding"/>
    <property type="evidence" value="ECO:0007669"/>
    <property type="project" value="InterPro"/>
</dbReference>
<dbReference type="AlphaFoldDB" id="A0A1I4PHP3"/>
<dbReference type="Gene3D" id="3.30.465.10">
    <property type="match status" value="1"/>
</dbReference>
<feature type="domain" description="CBS" evidence="11">
    <location>
        <begin position="285"/>
        <end position="344"/>
    </location>
</feature>
<name>A0A1I4PHP3_9BURK</name>
<dbReference type="CDD" id="cd04590">
    <property type="entry name" value="CBS_pair_CorC_HlyC_assoc"/>
    <property type="match status" value="1"/>
</dbReference>
<dbReference type="InterPro" id="IPR002550">
    <property type="entry name" value="CNNM"/>
</dbReference>
<dbReference type="InterPro" id="IPR046342">
    <property type="entry name" value="CBS_dom_sf"/>
</dbReference>
<evidence type="ECO:0000256" key="7">
    <source>
        <dbReference type="ARBA" id="ARBA00023136"/>
    </source>
</evidence>
<evidence type="ECO:0000256" key="2">
    <source>
        <dbReference type="ARBA" id="ARBA00022475"/>
    </source>
</evidence>
<evidence type="ECO:0000259" key="12">
    <source>
        <dbReference type="PROSITE" id="PS51846"/>
    </source>
</evidence>
<dbReference type="STRING" id="758825.SAMN02982985_03428"/>
<reference evidence="13 14" key="1">
    <citation type="submission" date="2016-10" db="EMBL/GenBank/DDBJ databases">
        <authorList>
            <person name="de Groot N.N."/>
        </authorList>
    </citation>
    <scope>NUCLEOTIDE SEQUENCE [LARGE SCALE GENOMIC DNA]</scope>
    <source>
        <strain evidence="13 14">ATCC 43154</strain>
    </source>
</reference>
<evidence type="ECO:0000256" key="8">
    <source>
        <dbReference type="PROSITE-ProRule" id="PRU00703"/>
    </source>
</evidence>
<dbReference type="GO" id="GO:0005886">
    <property type="term" value="C:plasma membrane"/>
    <property type="evidence" value="ECO:0007669"/>
    <property type="project" value="UniProtKB-SubCell"/>
</dbReference>
<dbReference type="SMART" id="SM01091">
    <property type="entry name" value="CorC_HlyC"/>
    <property type="match status" value="1"/>
</dbReference>
<keyword evidence="7 9" id="KW-0472">Membrane</keyword>
<evidence type="ECO:0000256" key="9">
    <source>
        <dbReference type="PROSITE-ProRule" id="PRU01193"/>
    </source>
</evidence>
<evidence type="ECO:0000313" key="13">
    <source>
        <dbReference type="EMBL" id="SFM27329.1"/>
    </source>
</evidence>
<dbReference type="PROSITE" id="PS51846">
    <property type="entry name" value="CNNM"/>
    <property type="match status" value="1"/>
</dbReference>
<dbReference type="Pfam" id="PF01595">
    <property type="entry name" value="CNNM"/>
    <property type="match status" value="1"/>
</dbReference>
<dbReference type="PROSITE" id="PS51371">
    <property type="entry name" value="CBS"/>
    <property type="match status" value="1"/>
</dbReference>
<dbReference type="InterPro" id="IPR016169">
    <property type="entry name" value="FAD-bd_PCMH_sub2"/>
</dbReference>
<dbReference type="InterPro" id="IPR005170">
    <property type="entry name" value="Transptr-assoc_dom"/>
</dbReference>
<evidence type="ECO:0000256" key="3">
    <source>
        <dbReference type="ARBA" id="ARBA00022692"/>
    </source>
</evidence>
<dbReference type="PANTHER" id="PTHR43099">
    <property type="entry name" value="UPF0053 PROTEIN YRKA"/>
    <property type="match status" value="1"/>
</dbReference>
<dbReference type="SUPFAM" id="SSF56176">
    <property type="entry name" value="FAD-binding/transporter-associated domain-like"/>
    <property type="match status" value="1"/>
</dbReference>
<evidence type="ECO:0000256" key="1">
    <source>
        <dbReference type="ARBA" id="ARBA00004651"/>
    </source>
</evidence>
<evidence type="ECO:0000256" key="5">
    <source>
        <dbReference type="ARBA" id="ARBA00022989"/>
    </source>
</evidence>
<feature type="transmembrane region" description="Helical" evidence="10">
    <location>
        <begin position="99"/>
        <end position="119"/>
    </location>
</feature>